<keyword evidence="2" id="KW-1185">Reference proteome</keyword>
<protein>
    <submittedName>
        <fullName evidence="1">Uncharacterized protein</fullName>
    </submittedName>
</protein>
<dbReference type="EMBL" id="PGOL01000818">
    <property type="protein sequence ID" value="PKI64442.1"/>
    <property type="molecule type" value="Genomic_DNA"/>
</dbReference>
<sequence length="144" mass="16248">MNVNSYQQKCSVDGRRLPVRVMNRLSNNFCSLASKQTAQKHVRSKSYRVEFHDQDLAPHSNTRKAVPMLLGWAERSGERAGRFFGVVMMVRVRPGRMAKRWARSSSGRVWPCAGYGNTSKWTGISSISALLRSSAVCTHSDRED</sequence>
<comment type="caution">
    <text evidence="1">The sequence shown here is derived from an EMBL/GenBank/DDBJ whole genome shotgun (WGS) entry which is preliminary data.</text>
</comment>
<gene>
    <name evidence="1" type="ORF">CRG98_015167</name>
</gene>
<name>A0A2I0K7D2_PUNGR</name>
<accession>A0A2I0K7D2</accession>
<dbReference type="Proteomes" id="UP000233551">
    <property type="component" value="Unassembled WGS sequence"/>
</dbReference>
<organism evidence="1 2">
    <name type="scientific">Punica granatum</name>
    <name type="common">Pomegranate</name>
    <dbReference type="NCBI Taxonomy" id="22663"/>
    <lineage>
        <taxon>Eukaryota</taxon>
        <taxon>Viridiplantae</taxon>
        <taxon>Streptophyta</taxon>
        <taxon>Embryophyta</taxon>
        <taxon>Tracheophyta</taxon>
        <taxon>Spermatophyta</taxon>
        <taxon>Magnoliopsida</taxon>
        <taxon>eudicotyledons</taxon>
        <taxon>Gunneridae</taxon>
        <taxon>Pentapetalae</taxon>
        <taxon>rosids</taxon>
        <taxon>malvids</taxon>
        <taxon>Myrtales</taxon>
        <taxon>Lythraceae</taxon>
        <taxon>Punica</taxon>
    </lineage>
</organism>
<evidence type="ECO:0000313" key="2">
    <source>
        <dbReference type="Proteomes" id="UP000233551"/>
    </source>
</evidence>
<evidence type="ECO:0000313" key="1">
    <source>
        <dbReference type="EMBL" id="PKI64442.1"/>
    </source>
</evidence>
<reference evidence="1 2" key="1">
    <citation type="submission" date="2017-11" db="EMBL/GenBank/DDBJ databases">
        <title>De-novo sequencing of pomegranate (Punica granatum L.) genome.</title>
        <authorList>
            <person name="Akparov Z."/>
            <person name="Amiraslanov A."/>
            <person name="Hajiyeva S."/>
            <person name="Abbasov M."/>
            <person name="Kaur K."/>
            <person name="Hamwieh A."/>
            <person name="Solovyev V."/>
            <person name="Salamov A."/>
            <person name="Braich B."/>
            <person name="Kosarev P."/>
            <person name="Mahmoud A."/>
            <person name="Hajiyev E."/>
            <person name="Babayeva S."/>
            <person name="Izzatullayeva V."/>
            <person name="Mammadov A."/>
            <person name="Mammadov A."/>
            <person name="Sharifova S."/>
            <person name="Ojaghi J."/>
            <person name="Eynullazada K."/>
            <person name="Bayramov B."/>
            <person name="Abdulazimova A."/>
            <person name="Shahmuradov I."/>
        </authorList>
    </citation>
    <scope>NUCLEOTIDE SEQUENCE [LARGE SCALE GENOMIC DNA]</scope>
    <source>
        <strain evidence="2">cv. AG2017</strain>
        <tissue evidence="1">Leaf</tissue>
    </source>
</reference>
<dbReference type="AlphaFoldDB" id="A0A2I0K7D2"/>
<proteinExistence type="predicted"/>